<dbReference type="OrthoDB" id="4142200at2759"/>
<dbReference type="GO" id="GO:0030903">
    <property type="term" value="P:notochord development"/>
    <property type="evidence" value="ECO:0007669"/>
    <property type="project" value="Ensembl"/>
</dbReference>
<keyword evidence="9 14" id="KW-1133">Transmembrane helix</keyword>
<dbReference type="InterPro" id="IPR005828">
    <property type="entry name" value="MFS_sugar_transport-like"/>
</dbReference>
<reference evidence="16" key="1">
    <citation type="submission" date="2025-08" db="UniProtKB">
        <authorList>
            <consortium name="Ensembl"/>
        </authorList>
    </citation>
    <scope>IDENTIFICATION</scope>
</reference>
<evidence type="ECO:0000256" key="5">
    <source>
        <dbReference type="ARBA" id="ARBA00022448"/>
    </source>
</evidence>
<organism evidence="16 17">
    <name type="scientific">Haplochromis burtoni</name>
    <name type="common">Burton's mouthbrooder</name>
    <name type="synonym">Chromis burtoni</name>
    <dbReference type="NCBI Taxonomy" id="8153"/>
    <lineage>
        <taxon>Eukaryota</taxon>
        <taxon>Metazoa</taxon>
        <taxon>Chordata</taxon>
        <taxon>Craniata</taxon>
        <taxon>Vertebrata</taxon>
        <taxon>Euteleostomi</taxon>
        <taxon>Actinopterygii</taxon>
        <taxon>Neopterygii</taxon>
        <taxon>Teleostei</taxon>
        <taxon>Neoteleostei</taxon>
        <taxon>Acanthomorphata</taxon>
        <taxon>Ovalentaria</taxon>
        <taxon>Cichlomorphae</taxon>
        <taxon>Cichliformes</taxon>
        <taxon>Cichlidae</taxon>
        <taxon>African cichlids</taxon>
        <taxon>Pseudocrenilabrinae</taxon>
        <taxon>Haplochromini</taxon>
        <taxon>Haplochromis</taxon>
    </lineage>
</organism>
<dbReference type="FunFam" id="1.20.1250.20:FF:000164">
    <property type="entry name" value="solute carrier family 2, facilitated glucose transporter member 10"/>
    <property type="match status" value="1"/>
</dbReference>
<dbReference type="OMA" id="GCYRIPV"/>
<dbReference type="InterPro" id="IPR050820">
    <property type="entry name" value="MFS_Sugar_Transporter"/>
</dbReference>
<protein>
    <recommendedName>
        <fullName evidence="12">Solute carrier family 2, facilitated glucose transporter member 10</fullName>
    </recommendedName>
    <alternativeName>
        <fullName evidence="13">Glucose transporter type 10</fullName>
    </alternativeName>
</protein>
<evidence type="ECO:0000256" key="11">
    <source>
        <dbReference type="ARBA" id="ARBA00037777"/>
    </source>
</evidence>
<evidence type="ECO:0000256" key="10">
    <source>
        <dbReference type="ARBA" id="ARBA00023136"/>
    </source>
</evidence>
<dbReference type="CTD" id="81031"/>
<keyword evidence="6" id="KW-0963">Cytoplasm</keyword>
<feature type="transmembrane region" description="Helical" evidence="14">
    <location>
        <begin position="252"/>
        <end position="277"/>
    </location>
</feature>
<dbReference type="GO" id="GO:1904659">
    <property type="term" value="P:D-glucose transmembrane transport"/>
    <property type="evidence" value="ECO:0007669"/>
    <property type="project" value="TreeGrafter"/>
</dbReference>
<keyword evidence="8 14" id="KW-0812">Transmembrane</keyword>
<dbReference type="GeneID" id="102306033"/>
<feature type="transmembrane region" description="Helical" evidence="14">
    <location>
        <begin position="481"/>
        <end position="505"/>
    </location>
</feature>
<evidence type="ECO:0000256" key="1">
    <source>
        <dbReference type="ARBA" id="ARBA00000618"/>
    </source>
</evidence>
<feature type="transmembrane region" description="Helical" evidence="14">
    <location>
        <begin position="89"/>
        <end position="112"/>
    </location>
</feature>
<dbReference type="Ensembl" id="ENSHBUT00000011922.1">
    <property type="protein sequence ID" value="ENSHBUP00000002539.1"/>
    <property type="gene ID" value="ENSHBUG00000000089.1"/>
</dbReference>
<feature type="transmembrane region" description="Helical" evidence="14">
    <location>
        <begin position="144"/>
        <end position="167"/>
    </location>
</feature>
<dbReference type="Gene3D" id="1.20.1250.20">
    <property type="entry name" value="MFS general substrate transporter like domains"/>
    <property type="match status" value="2"/>
</dbReference>
<dbReference type="GO" id="GO:0012505">
    <property type="term" value="C:endomembrane system"/>
    <property type="evidence" value="ECO:0007669"/>
    <property type="project" value="UniProtKB-SubCell"/>
</dbReference>
<keyword evidence="7" id="KW-0762">Sugar transport</keyword>
<comment type="similarity">
    <text evidence="4">Belongs to the major facilitator superfamily. Sugar transporter (TC 2.A.1.1) family. Glucose transporter subfamily.</text>
</comment>
<evidence type="ECO:0000259" key="15">
    <source>
        <dbReference type="PROSITE" id="PS50850"/>
    </source>
</evidence>
<feature type="transmembrane region" description="Helical" evidence="14">
    <location>
        <begin position="318"/>
        <end position="337"/>
    </location>
</feature>
<keyword evidence="5" id="KW-0813">Transport</keyword>
<dbReference type="PROSITE" id="PS50850">
    <property type="entry name" value="MFS"/>
    <property type="match status" value="1"/>
</dbReference>
<feature type="transmembrane region" description="Helical" evidence="14">
    <location>
        <begin position="21"/>
        <end position="40"/>
    </location>
</feature>
<keyword evidence="17" id="KW-1185">Reference proteome</keyword>
<comment type="catalytic activity">
    <reaction evidence="1">
        <text>D-glucose(out) = D-glucose(in)</text>
        <dbReference type="Rhea" id="RHEA:60376"/>
        <dbReference type="ChEBI" id="CHEBI:4167"/>
    </reaction>
</comment>
<evidence type="ECO:0000256" key="13">
    <source>
        <dbReference type="ARBA" id="ARBA00042909"/>
    </source>
</evidence>
<sequence>MVWLKCAHNKTEAMSCPITPLASVVSTLGGLVFGYELGIISGALLQLKVDFRLSCIQQEALVSSLLIGALLASIIGGCLIDRHGSRNSILISNVMILTASLVLLINSFLALVIGRITIGFAMSVSSMSCCLFVSEVVSPDRRGFLVTLYEAGITVGILSAYAINYILSSYKRGWKWMFGLAVVPTLVQLMSICLLPSSSKDSFNQSQCFRNDSTEAQEADDSKVQSSKRNKKVQRSTFYLFKRQDNMRTRTVIGLGLVLFQQFTGQPNVLFYASTIFHTVGFQSDSSAVLASVGLGLVKVIATLISMAFSDSVGRRPLLIGGCSVMALCLITIGLFSGHSQVTAMRPCNAQNIDVNETRARHSPVGNYSVFDTSLAGNHFLFKNTTQDKDVVFNKIGHISLEPTPQTFTKVHGKVINWIILLCMMGTVSAYSVGFGPMTWLLLSEIFPAAVKGRAFAFTNCFNWAANLLVTFTFLNVIDMIGLSGMFLVYGLTAVAAAVFFYFMLPETKGKTLEEIDKELRLNRFYHHLECCGFISSRSTSPQYQRVHCQVCTSG</sequence>
<dbReference type="PANTHER" id="PTHR48023">
    <property type="entry name" value="D-XYLOSE-PROTON SYMPORTER-LIKE 2"/>
    <property type="match status" value="1"/>
</dbReference>
<dbReference type="GO" id="GO:0072359">
    <property type="term" value="P:circulatory system development"/>
    <property type="evidence" value="ECO:0007669"/>
    <property type="project" value="Ensembl"/>
</dbReference>
<feature type="transmembrane region" description="Helical" evidence="14">
    <location>
        <begin position="289"/>
        <end position="309"/>
    </location>
</feature>
<feature type="transmembrane region" description="Helical" evidence="14">
    <location>
        <begin position="118"/>
        <end position="137"/>
    </location>
</feature>
<comment type="function">
    <text evidence="11">Facilitative glucose transporter required for the development of the cardiovascular system.</text>
</comment>
<evidence type="ECO:0000256" key="14">
    <source>
        <dbReference type="SAM" id="Phobius"/>
    </source>
</evidence>
<dbReference type="PANTHER" id="PTHR48023:SF7">
    <property type="entry name" value="SOLUTE CARRIER FAMILY 2, FACILITATED GLUCOSE TRANSPORTER MEMBER 10"/>
    <property type="match status" value="1"/>
</dbReference>
<feature type="transmembrane region" description="Helical" evidence="14">
    <location>
        <begin position="60"/>
        <end position="80"/>
    </location>
</feature>
<feature type="domain" description="Major facilitator superfamily (MFS) profile" evidence="15">
    <location>
        <begin position="22"/>
        <end position="509"/>
    </location>
</feature>
<evidence type="ECO:0000313" key="16">
    <source>
        <dbReference type="Ensembl" id="ENSHBUP00000002539.1"/>
    </source>
</evidence>
<accession>A0A3Q2UXA1</accession>
<evidence type="ECO:0000256" key="4">
    <source>
        <dbReference type="ARBA" id="ARBA00007004"/>
    </source>
</evidence>
<dbReference type="GO" id="GO:0055056">
    <property type="term" value="F:D-glucose transmembrane transporter activity"/>
    <property type="evidence" value="ECO:0007669"/>
    <property type="project" value="TreeGrafter"/>
</dbReference>
<evidence type="ECO:0000256" key="2">
    <source>
        <dbReference type="ARBA" id="ARBA00004127"/>
    </source>
</evidence>
<feature type="transmembrane region" description="Helical" evidence="14">
    <location>
        <begin position="173"/>
        <end position="195"/>
    </location>
</feature>
<dbReference type="GeneTree" id="ENSGT00940000159430"/>
<dbReference type="AlphaFoldDB" id="A0A3Q2UXA1"/>
<dbReference type="InterPro" id="IPR036259">
    <property type="entry name" value="MFS_trans_sf"/>
</dbReference>
<dbReference type="Pfam" id="PF00083">
    <property type="entry name" value="Sugar_tr"/>
    <property type="match status" value="2"/>
</dbReference>
<dbReference type="SUPFAM" id="SSF103473">
    <property type="entry name" value="MFS general substrate transporter"/>
    <property type="match status" value="1"/>
</dbReference>
<dbReference type="Proteomes" id="UP000264840">
    <property type="component" value="Unplaced"/>
</dbReference>
<evidence type="ECO:0000256" key="8">
    <source>
        <dbReference type="ARBA" id="ARBA00022692"/>
    </source>
</evidence>
<dbReference type="RefSeq" id="XP_014194331.1">
    <property type="nucleotide sequence ID" value="XM_014338845.2"/>
</dbReference>
<dbReference type="GO" id="GO:0016020">
    <property type="term" value="C:membrane"/>
    <property type="evidence" value="ECO:0007669"/>
    <property type="project" value="InterPro"/>
</dbReference>
<dbReference type="PRINTS" id="PR00171">
    <property type="entry name" value="SUGRTRNSPORT"/>
</dbReference>
<dbReference type="GO" id="GO:0048471">
    <property type="term" value="C:perinuclear region of cytoplasm"/>
    <property type="evidence" value="ECO:0007669"/>
    <property type="project" value="UniProtKB-SubCell"/>
</dbReference>
<feature type="transmembrane region" description="Helical" evidence="14">
    <location>
        <begin position="455"/>
        <end position="475"/>
    </location>
</feature>
<dbReference type="RefSeq" id="XP_014194330.1">
    <property type="nucleotide sequence ID" value="XM_014338844.2"/>
</dbReference>
<evidence type="ECO:0000256" key="3">
    <source>
        <dbReference type="ARBA" id="ARBA00004556"/>
    </source>
</evidence>
<dbReference type="InterPro" id="IPR003663">
    <property type="entry name" value="Sugar/inositol_transpt"/>
</dbReference>
<proteinExistence type="inferred from homology"/>
<evidence type="ECO:0000256" key="12">
    <source>
        <dbReference type="ARBA" id="ARBA00039240"/>
    </source>
</evidence>
<name>A0A3Q2UXA1_HAPBU</name>
<evidence type="ECO:0000313" key="17">
    <source>
        <dbReference type="Proteomes" id="UP000264840"/>
    </source>
</evidence>
<reference evidence="16" key="2">
    <citation type="submission" date="2025-09" db="UniProtKB">
        <authorList>
            <consortium name="Ensembl"/>
        </authorList>
    </citation>
    <scope>IDENTIFICATION</scope>
</reference>
<feature type="transmembrane region" description="Helical" evidence="14">
    <location>
        <begin position="415"/>
        <end position="443"/>
    </location>
</feature>
<keyword evidence="10 14" id="KW-0472">Membrane</keyword>
<dbReference type="InterPro" id="IPR005829">
    <property type="entry name" value="Sugar_transporter_CS"/>
</dbReference>
<evidence type="ECO:0000256" key="6">
    <source>
        <dbReference type="ARBA" id="ARBA00022490"/>
    </source>
</evidence>
<dbReference type="STRING" id="8153.ENSHBUP00000002539"/>
<dbReference type="PROSITE" id="PS00216">
    <property type="entry name" value="SUGAR_TRANSPORT_1"/>
    <property type="match status" value="1"/>
</dbReference>
<evidence type="ECO:0000256" key="7">
    <source>
        <dbReference type="ARBA" id="ARBA00022597"/>
    </source>
</evidence>
<dbReference type="InterPro" id="IPR020846">
    <property type="entry name" value="MFS_dom"/>
</dbReference>
<comment type="subcellular location">
    <subcellularLocation>
        <location evidence="3">Cytoplasm</location>
        <location evidence="3">Perinuclear region</location>
    </subcellularLocation>
    <subcellularLocation>
        <location evidence="2">Endomembrane system</location>
        <topology evidence="2">Multi-pass membrane protein</topology>
    </subcellularLocation>
</comment>
<evidence type="ECO:0000256" key="9">
    <source>
        <dbReference type="ARBA" id="ARBA00022989"/>
    </source>
</evidence>